<keyword evidence="2 4" id="KW-0472">Membrane</keyword>
<dbReference type="InterPro" id="IPR006664">
    <property type="entry name" value="OMP_bac"/>
</dbReference>
<dbReference type="SUPFAM" id="SSF103088">
    <property type="entry name" value="OmpA-like"/>
    <property type="match status" value="1"/>
</dbReference>
<dbReference type="SUPFAM" id="SSF57997">
    <property type="entry name" value="Tropomyosin"/>
    <property type="match status" value="1"/>
</dbReference>
<dbReference type="Pfam" id="PF00691">
    <property type="entry name" value="OmpA"/>
    <property type="match status" value="1"/>
</dbReference>
<reference evidence="7" key="2">
    <citation type="submission" date="2023-01" db="EMBL/GenBank/DDBJ databases">
        <title>Draft genome sequence of Portibacter lacus strain NBRC 108769.</title>
        <authorList>
            <person name="Sun Q."/>
            <person name="Mori K."/>
        </authorList>
    </citation>
    <scope>NUCLEOTIDE SEQUENCE</scope>
    <source>
        <strain evidence="7">NBRC 108769</strain>
    </source>
</reference>
<dbReference type="Proteomes" id="UP001156666">
    <property type="component" value="Unassembled WGS sequence"/>
</dbReference>
<protein>
    <submittedName>
        <fullName evidence="7">Cell envelope biogenesis protein OmpA</fullName>
    </submittedName>
</protein>
<dbReference type="RefSeq" id="WP_235293743.1">
    <property type="nucleotide sequence ID" value="NZ_BSOH01000020.1"/>
</dbReference>
<evidence type="ECO:0000313" key="8">
    <source>
        <dbReference type="Proteomes" id="UP001156666"/>
    </source>
</evidence>
<feature type="coiled-coil region" evidence="5">
    <location>
        <begin position="101"/>
        <end position="163"/>
    </location>
</feature>
<sequence length="309" mass="34906">MLIRLFLVSIILASLTSCVSSKKYKALESENRYQGSQIRSLELAKKKGEKAAADLASTRTELEQTKDILLDLNTKYNGLQESYDEIAQSYKEVLDQNLKLIDVTSREKTNLTNEINKKQEALDIKEKELDEKLEEIKESEARINELESLLQLEKTRMDSLQSRISNALFVFGPSDLSVEQKEGKIYVSLSQKLLFAKGSDNIDKQGKNALTKLAEVLEGRNDLDIIVEGHTDVDGDPNFNWDLSTKRATSVVKLLQQSGVNPDHLTASGRAFYEPIAKNDTESNKSKNRRTEIILSPKLDQVMELIRPK</sequence>
<dbReference type="InterPro" id="IPR036737">
    <property type="entry name" value="OmpA-like_sf"/>
</dbReference>
<evidence type="ECO:0000259" key="6">
    <source>
        <dbReference type="PROSITE" id="PS51123"/>
    </source>
</evidence>
<dbReference type="InterPro" id="IPR050330">
    <property type="entry name" value="Bact_OuterMem_StrucFunc"/>
</dbReference>
<feature type="domain" description="OmpA-like" evidence="6">
    <location>
        <begin position="182"/>
        <end position="299"/>
    </location>
</feature>
<dbReference type="PANTHER" id="PTHR30329">
    <property type="entry name" value="STATOR ELEMENT OF FLAGELLAR MOTOR COMPLEX"/>
    <property type="match status" value="1"/>
</dbReference>
<dbReference type="GO" id="GO:0009279">
    <property type="term" value="C:cell outer membrane"/>
    <property type="evidence" value="ECO:0007669"/>
    <property type="project" value="UniProtKB-SubCell"/>
</dbReference>
<accession>A0AA37SUC5</accession>
<dbReference type="PROSITE" id="PS51257">
    <property type="entry name" value="PROKAR_LIPOPROTEIN"/>
    <property type="match status" value="1"/>
</dbReference>
<dbReference type="InterPro" id="IPR006665">
    <property type="entry name" value="OmpA-like"/>
</dbReference>
<dbReference type="PRINTS" id="PR01021">
    <property type="entry name" value="OMPADOMAIN"/>
</dbReference>
<evidence type="ECO:0000256" key="1">
    <source>
        <dbReference type="ARBA" id="ARBA00004442"/>
    </source>
</evidence>
<keyword evidence="8" id="KW-1185">Reference proteome</keyword>
<comment type="subcellular location">
    <subcellularLocation>
        <location evidence="1">Cell outer membrane</location>
    </subcellularLocation>
</comment>
<keyword evidence="5" id="KW-0175">Coiled coil</keyword>
<evidence type="ECO:0000256" key="4">
    <source>
        <dbReference type="PROSITE-ProRule" id="PRU00473"/>
    </source>
</evidence>
<keyword evidence="3" id="KW-0998">Cell outer membrane</keyword>
<dbReference type="AlphaFoldDB" id="A0AA37SUC5"/>
<comment type="caution">
    <text evidence="7">The sequence shown here is derived from an EMBL/GenBank/DDBJ whole genome shotgun (WGS) entry which is preliminary data.</text>
</comment>
<reference evidence="7" key="1">
    <citation type="journal article" date="2014" name="Int. J. Syst. Evol. Microbiol.">
        <title>Complete genome sequence of Corynebacterium casei LMG S-19264T (=DSM 44701T), isolated from a smear-ripened cheese.</title>
        <authorList>
            <consortium name="US DOE Joint Genome Institute (JGI-PGF)"/>
            <person name="Walter F."/>
            <person name="Albersmeier A."/>
            <person name="Kalinowski J."/>
            <person name="Ruckert C."/>
        </authorList>
    </citation>
    <scope>NUCLEOTIDE SEQUENCE</scope>
    <source>
        <strain evidence="7">NBRC 108769</strain>
    </source>
</reference>
<organism evidence="7 8">
    <name type="scientific">Portibacter lacus</name>
    <dbReference type="NCBI Taxonomy" id="1099794"/>
    <lineage>
        <taxon>Bacteria</taxon>
        <taxon>Pseudomonadati</taxon>
        <taxon>Bacteroidota</taxon>
        <taxon>Saprospiria</taxon>
        <taxon>Saprospirales</taxon>
        <taxon>Haliscomenobacteraceae</taxon>
        <taxon>Portibacter</taxon>
    </lineage>
</organism>
<evidence type="ECO:0000256" key="2">
    <source>
        <dbReference type="ARBA" id="ARBA00023136"/>
    </source>
</evidence>
<dbReference type="Gene3D" id="3.30.1330.60">
    <property type="entry name" value="OmpA-like domain"/>
    <property type="match status" value="1"/>
</dbReference>
<evidence type="ECO:0000313" key="7">
    <source>
        <dbReference type="EMBL" id="GLR18378.1"/>
    </source>
</evidence>
<name>A0AA37SUC5_9BACT</name>
<gene>
    <name evidence="7" type="ORF">GCM10007940_29940</name>
</gene>
<proteinExistence type="predicted"/>
<evidence type="ECO:0000256" key="3">
    <source>
        <dbReference type="ARBA" id="ARBA00023237"/>
    </source>
</evidence>
<dbReference type="EMBL" id="BSOH01000020">
    <property type="protein sequence ID" value="GLR18378.1"/>
    <property type="molecule type" value="Genomic_DNA"/>
</dbReference>
<evidence type="ECO:0000256" key="5">
    <source>
        <dbReference type="SAM" id="Coils"/>
    </source>
</evidence>
<dbReference type="PROSITE" id="PS51123">
    <property type="entry name" value="OMPA_2"/>
    <property type="match status" value="1"/>
</dbReference>
<dbReference type="PANTHER" id="PTHR30329:SF21">
    <property type="entry name" value="LIPOPROTEIN YIAD-RELATED"/>
    <property type="match status" value="1"/>
</dbReference>
<dbReference type="CDD" id="cd07185">
    <property type="entry name" value="OmpA_C-like"/>
    <property type="match status" value="1"/>
</dbReference>